<evidence type="ECO:0000256" key="4">
    <source>
        <dbReference type="ARBA" id="ARBA00023136"/>
    </source>
</evidence>
<dbReference type="Pfam" id="PF10337">
    <property type="entry name" value="ArAE_2_N"/>
    <property type="match status" value="1"/>
</dbReference>
<evidence type="ECO:0000256" key="3">
    <source>
        <dbReference type="ARBA" id="ARBA00022989"/>
    </source>
</evidence>
<keyword evidence="4 6" id="KW-0472">Membrane</keyword>
<comment type="caution">
    <text evidence="10">The sequence shown here is derived from an EMBL/GenBank/DDBJ whole genome shotgun (WGS) entry which is preliminary data.</text>
</comment>
<feature type="transmembrane region" description="Helical" evidence="6">
    <location>
        <begin position="802"/>
        <end position="820"/>
    </location>
</feature>
<dbReference type="InterPro" id="IPR049453">
    <property type="entry name" value="Memb_transporter_dom"/>
</dbReference>
<dbReference type="EMBL" id="JAEPRB010000100">
    <property type="protein sequence ID" value="KAG2221757.1"/>
    <property type="molecule type" value="Genomic_DNA"/>
</dbReference>
<feature type="region of interest" description="Disordered" evidence="5">
    <location>
        <begin position="1"/>
        <end position="47"/>
    </location>
</feature>
<feature type="transmembrane region" description="Helical" evidence="6">
    <location>
        <begin position="295"/>
        <end position="311"/>
    </location>
</feature>
<organism evidence="10 11">
    <name type="scientific">Circinella minor</name>
    <dbReference type="NCBI Taxonomy" id="1195481"/>
    <lineage>
        <taxon>Eukaryota</taxon>
        <taxon>Fungi</taxon>
        <taxon>Fungi incertae sedis</taxon>
        <taxon>Mucoromycota</taxon>
        <taxon>Mucoromycotina</taxon>
        <taxon>Mucoromycetes</taxon>
        <taxon>Mucorales</taxon>
        <taxon>Lichtheimiaceae</taxon>
        <taxon>Circinella</taxon>
    </lineage>
</organism>
<evidence type="ECO:0000256" key="6">
    <source>
        <dbReference type="SAM" id="Phobius"/>
    </source>
</evidence>
<comment type="subcellular location">
    <subcellularLocation>
        <location evidence="1">Membrane</location>
        <topology evidence="1">Multi-pass membrane protein</topology>
    </subcellularLocation>
</comment>
<keyword evidence="3 6" id="KW-1133">Transmembrane helix</keyword>
<evidence type="ECO:0000256" key="2">
    <source>
        <dbReference type="ARBA" id="ARBA00022692"/>
    </source>
</evidence>
<proteinExistence type="predicted"/>
<accession>A0A8H7S4T8</accession>
<evidence type="ECO:0008006" key="12">
    <source>
        <dbReference type="Google" id="ProtNLM"/>
    </source>
</evidence>
<evidence type="ECO:0000259" key="9">
    <source>
        <dbReference type="Pfam" id="PF13515"/>
    </source>
</evidence>
<dbReference type="InterPro" id="IPR052430">
    <property type="entry name" value="IVT-Associated"/>
</dbReference>
<evidence type="ECO:0000256" key="5">
    <source>
        <dbReference type="SAM" id="MobiDB-lite"/>
    </source>
</evidence>
<reference evidence="10 11" key="1">
    <citation type="submission" date="2020-12" db="EMBL/GenBank/DDBJ databases">
        <title>Metabolic potential, ecology and presence of endohyphal bacteria is reflected in genomic diversity of Mucoromycotina.</title>
        <authorList>
            <person name="Muszewska A."/>
            <person name="Okrasinska A."/>
            <person name="Steczkiewicz K."/>
            <person name="Drgas O."/>
            <person name="Orlowska M."/>
            <person name="Perlinska-Lenart U."/>
            <person name="Aleksandrzak-Piekarczyk T."/>
            <person name="Szatraj K."/>
            <person name="Zielenkiewicz U."/>
            <person name="Pilsyk S."/>
            <person name="Malc E."/>
            <person name="Mieczkowski P."/>
            <person name="Kruszewska J.S."/>
            <person name="Biernat P."/>
            <person name="Pawlowska J."/>
        </authorList>
    </citation>
    <scope>NUCLEOTIDE SEQUENCE [LARGE SCALE GENOMIC DNA]</scope>
    <source>
        <strain evidence="10 11">CBS 142.35</strain>
    </source>
</reference>
<feature type="transmembrane region" description="Helical" evidence="6">
    <location>
        <begin position="266"/>
        <end position="289"/>
    </location>
</feature>
<feature type="region of interest" description="Disordered" evidence="5">
    <location>
        <begin position="80"/>
        <end position="157"/>
    </location>
</feature>
<dbReference type="Pfam" id="PF13515">
    <property type="entry name" value="FUSC_2"/>
    <property type="match status" value="1"/>
</dbReference>
<dbReference type="PANTHER" id="PTHR47804">
    <property type="entry name" value="60S RIBOSOMAL PROTEIN L19"/>
    <property type="match status" value="1"/>
</dbReference>
<feature type="compositionally biased region" description="Acidic residues" evidence="5">
    <location>
        <begin position="133"/>
        <end position="146"/>
    </location>
</feature>
<dbReference type="GO" id="GO:0016020">
    <property type="term" value="C:membrane"/>
    <property type="evidence" value="ECO:0007669"/>
    <property type="project" value="UniProtKB-SubCell"/>
</dbReference>
<feature type="compositionally biased region" description="Polar residues" evidence="5">
    <location>
        <begin position="91"/>
        <end position="111"/>
    </location>
</feature>
<evidence type="ECO:0000259" key="7">
    <source>
        <dbReference type="Pfam" id="PF10334"/>
    </source>
</evidence>
<keyword evidence="11" id="KW-1185">Reference proteome</keyword>
<name>A0A8H7S4T8_9FUNG</name>
<dbReference type="InterPro" id="IPR018820">
    <property type="entry name" value="BRE4-related_DUF2421"/>
</dbReference>
<feature type="region of interest" description="Disordered" evidence="5">
    <location>
        <begin position="463"/>
        <end position="489"/>
    </location>
</feature>
<feature type="compositionally biased region" description="Polar residues" evidence="5">
    <location>
        <begin position="1"/>
        <end position="11"/>
    </location>
</feature>
<dbReference type="Pfam" id="PF10334">
    <property type="entry name" value="BRE4"/>
    <property type="match status" value="1"/>
</dbReference>
<protein>
    <recommendedName>
        <fullName evidence="12">DUF2421 domain-containing protein</fullName>
    </recommendedName>
</protein>
<evidence type="ECO:0000256" key="1">
    <source>
        <dbReference type="ARBA" id="ARBA00004141"/>
    </source>
</evidence>
<dbReference type="OrthoDB" id="68611at2759"/>
<evidence type="ECO:0000259" key="8">
    <source>
        <dbReference type="Pfam" id="PF10337"/>
    </source>
</evidence>
<dbReference type="InterPro" id="IPR018823">
    <property type="entry name" value="ArAE_2_N"/>
</dbReference>
<feature type="domain" description="Putative ER transporter 6TM N-terminal" evidence="8">
    <location>
        <begin position="274"/>
        <end position="528"/>
    </location>
</feature>
<feature type="transmembrane region" description="Helical" evidence="6">
    <location>
        <begin position="237"/>
        <end position="259"/>
    </location>
</feature>
<feature type="domain" description="Integral membrane bound transporter" evidence="9">
    <location>
        <begin position="773"/>
        <end position="900"/>
    </location>
</feature>
<feature type="domain" description="DUF2421" evidence="7">
    <location>
        <begin position="906"/>
        <end position="1065"/>
    </location>
</feature>
<keyword evidence="2 6" id="KW-0812">Transmembrane</keyword>
<feature type="transmembrane region" description="Helical" evidence="6">
    <location>
        <begin position="887"/>
        <end position="907"/>
    </location>
</feature>
<dbReference type="PANTHER" id="PTHR47804:SF1">
    <property type="entry name" value="DUF2421 DOMAIN-CONTAINING PROTEIN"/>
    <property type="match status" value="1"/>
</dbReference>
<feature type="transmembrane region" description="Helical" evidence="6">
    <location>
        <begin position="332"/>
        <end position="349"/>
    </location>
</feature>
<feature type="transmembrane region" description="Helical" evidence="6">
    <location>
        <begin position="186"/>
        <end position="204"/>
    </location>
</feature>
<evidence type="ECO:0000313" key="10">
    <source>
        <dbReference type="EMBL" id="KAG2221757.1"/>
    </source>
</evidence>
<dbReference type="AlphaFoldDB" id="A0A8H7S4T8"/>
<evidence type="ECO:0000313" key="11">
    <source>
        <dbReference type="Proteomes" id="UP000646827"/>
    </source>
</evidence>
<feature type="transmembrane region" description="Helical" evidence="6">
    <location>
        <begin position="827"/>
        <end position="846"/>
    </location>
</feature>
<sequence>MASSTRQNSENNKSRFILSSSPTSIDSTSSPQARSLERSFNRNNISPSMSGEIEVILDDGTLQRRKVSLTSLNDTEATRITGISSSSSTTQRPNNTVANDRTPLLSSTDHTTMYMGRDPATSGASSSYYTSSSEEDEDSSCSDEYDNDAHHEQNNSNGGYRFLGPKYALTWPTFDTQQKRVLKCSFAYFFASLFTFLPFLNNLIGHNRTSSHLVATATVFFNPAKTLGGMVEAAAYGWGYVLFALFTCLGSMATTDFFVDRNMYGVAHGISLLIWLGGATFVVSFLKAYWNKPPVSTASSLCFIIIFIIVVREGSANRGDFDITRIQEISSAVATGTVITVLCCVFIWPESAVTQLKKDTESILGSYRVLLKLLTKTFTLDEDLPQFEANKELQKAIESYRSSFTELSKSLHEAKLEIGCQKNSIERAKEYDDVVACMHRLAQYVGGLRSSCGIQFERIGTQSDPERQAMSAGLHTKKKSKKDHHDSDGVWNIRAGYHRRKFQDEIKRQKTMMGDGHIHRTLSTPQQPLHERHHGYTDMGYNQHHFDNTGNANSSNDTKIDSSKNASLLEFIHTIRQPLKSLAYTCKQTLYSLQSNRQGKNTKKLTRNMRKALALFEIAQRHAVRNIYQHHQSSLAAGDVYVPGEDAFLVYFFAFNMIEFATELIHLVDSIDKLGEPPTESTGRWWFKWMRKRRSEPLQVAPDGHYNSVFAVNERNMRATLHTPTPTTRWRKLMLDIWEFSQLLKQQTVQYAIKSTVGAIILATPLFLESTGPWLRQWRMEWALITLMVVMNPTIGRTNVVAVYRILSTMVGVFVAALFYSLFPANIYVLPILTWLFSIPNFWGILYHKHGKIGQFTLLAYNLVMLNKYNDRETNRISVEWLAWQRFLAIIVGVVFGLFMSSCVWPYEARTELRKSLSDLLIQLGWVYRKLLSVYTKPLNDDQNLTVRQERAIATQNFMTLELKIQRSLTDLSTLLSHAPNEFRLKGAFPTESYRLMLRSCRNIADKFLAMRTVIFKDAWIEQVHQDFILPVNKERREMAGDILLYFYLLASALRLKTPLPPTLPPAKPAWERLLARLRELPVVRSQQVVELDNVYMFYYAYITMMEDVIREMDKVYIYIYIYIFKQTQK</sequence>
<dbReference type="Proteomes" id="UP000646827">
    <property type="component" value="Unassembled WGS sequence"/>
</dbReference>
<feature type="compositionally biased region" description="Low complexity" evidence="5">
    <location>
        <begin position="19"/>
        <end position="31"/>
    </location>
</feature>
<gene>
    <name evidence="10" type="ORF">INT45_003397</name>
</gene>